<dbReference type="InterPro" id="IPR036625">
    <property type="entry name" value="E3-bd_dom_sf"/>
</dbReference>
<feature type="compositionally biased region" description="Polar residues" evidence="8">
    <location>
        <begin position="69"/>
        <end position="80"/>
    </location>
</feature>
<dbReference type="InterPro" id="IPR001078">
    <property type="entry name" value="2-oxoacid_DH_actylTfrase"/>
</dbReference>
<dbReference type="PROSITE" id="PS50968">
    <property type="entry name" value="BIOTINYL_LIPOYL"/>
    <property type="match status" value="1"/>
</dbReference>
<dbReference type="AlphaFoldDB" id="A0A8E0VIA7"/>
<dbReference type="InterPro" id="IPR011053">
    <property type="entry name" value="Single_hybrid_motif"/>
</dbReference>
<evidence type="ECO:0000256" key="7">
    <source>
        <dbReference type="RuleBase" id="RU003423"/>
    </source>
</evidence>
<dbReference type="InterPro" id="IPR000089">
    <property type="entry name" value="Biotin_lipoyl"/>
</dbReference>
<keyword evidence="6 7" id="KW-0012">Acyltransferase</keyword>
<keyword evidence="5" id="KW-0809">Transit peptide</keyword>
<comment type="similarity">
    <text evidence="2 7">Belongs to the 2-oxoacid dehydrogenase family.</text>
</comment>
<dbReference type="Gene3D" id="3.30.559.10">
    <property type="entry name" value="Chloramphenicol acetyltransferase-like domain"/>
    <property type="match status" value="1"/>
</dbReference>
<organism evidence="11 12">
    <name type="scientific">Fasciolopsis buskii</name>
    <dbReference type="NCBI Taxonomy" id="27845"/>
    <lineage>
        <taxon>Eukaryota</taxon>
        <taxon>Metazoa</taxon>
        <taxon>Spiralia</taxon>
        <taxon>Lophotrochozoa</taxon>
        <taxon>Platyhelminthes</taxon>
        <taxon>Trematoda</taxon>
        <taxon>Digenea</taxon>
        <taxon>Plagiorchiida</taxon>
        <taxon>Echinostomata</taxon>
        <taxon>Echinostomatoidea</taxon>
        <taxon>Fasciolidae</taxon>
        <taxon>Fasciolopsis</taxon>
    </lineage>
</organism>
<feature type="domain" description="Lipoyl-binding" evidence="9">
    <location>
        <begin position="1"/>
        <end position="55"/>
    </location>
</feature>
<feature type="domain" description="Peripheral subunit-binding (PSBD)" evidence="10">
    <location>
        <begin position="97"/>
        <end position="134"/>
    </location>
</feature>
<dbReference type="SUPFAM" id="SSF52777">
    <property type="entry name" value="CoA-dependent acyltransferases"/>
    <property type="match status" value="1"/>
</dbReference>
<dbReference type="InterPro" id="IPR050743">
    <property type="entry name" value="2-oxoacid_DH_E2_comp"/>
</dbReference>
<evidence type="ECO:0000256" key="5">
    <source>
        <dbReference type="ARBA" id="ARBA00022946"/>
    </source>
</evidence>
<dbReference type="PROSITE" id="PS51826">
    <property type="entry name" value="PSBD"/>
    <property type="match status" value="1"/>
</dbReference>
<dbReference type="PROSITE" id="PS00189">
    <property type="entry name" value="LIPOYL"/>
    <property type="match status" value="1"/>
</dbReference>
<dbReference type="CDD" id="cd06849">
    <property type="entry name" value="lipoyl_domain"/>
    <property type="match status" value="1"/>
</dbReference>
<accession>A0A8E0VIA7</accession>
<dbReference type="Pfam" id="PF00198">
    <property type="entry name" value="2-oxoacid_dh"/>
    <property type="match status" value="1"/>
</dbReference>
<evidence type="ECO:0000256" key="2">
    <source>
        <dbReference type="ARBA" id="ARBA00007317"/>
    </source>
</evidence>
<evidence type="ECO:0000256" key="6">
    <source>
        <dbReference type="ARBA" id="ARBA00023315"/>
    </source>
</evidence>
<dbReference type="PANTHER" id="PTHR43178:SF5">
    <property type="entry name" value="LIPOAMIDE ACYLTRANSFERASE COMPONENT OF BRANCHED-CHAIN ALPHA-KETO ACID DEHYDROGENASE COMPLEX, MITOCHONDRIAL"/>
    <property type="match status" value="1"/>
</dbReference>
<dbReference type="InterPro" id="IPR003016">
    <property type="entry name" value="2-oxoA_DH_lipoyl-BS"/>
</dbReference>
<gene>
    <name evidence="11" type="ORF">FBUS_02453</name>
</gene>
<proteinExistence type="inferred from homology"/>
<keyword evidence="4 7" id="KW-0450">Lipoyl</keyword>
<evidence type="ECO:0000313" key="11">
    <source>
        <dbReference type="EMBL" id="KAA0189872.1"/>
    </source>
</evidence>
<comment type="caution">
    <text evidence="11">The sequence shown here is derived from an EMBL/GenBank/DDBJ whole genome shotgun (WGS) entry which is preliminary data.</text>
</comment>
<name>A0A8E0VIA7_9TREM</name>
<protein>
    <recommendedName>
        <fullName evidence="7">Dihydrolipoamide acetyltransferase component of pyruvate dehydrogenase complex</fullName>
        <ecNumber evidence="7">2.3.1.-</ecNumber>
    </recommendedName>
</protein>
<dbReference type="GO" id="GO:0031405">
    <property type="term" value="F:lipoic acid binding"/>
    <property type="evidence" value="ECO:0007669"/>
    <property type="project" value="TreeGrafter"/>
</dbReference>
<dbReference type="FunFam" id="4.10.320.10:FF:000002">
    <property type="entry name" value="Dihydrolipoamide acetyltransferase component of pyruvate dehydrogenase complex"/>
    <property type="match status" value="1"/>
</dbReference>
<sequence length="360" mass="39428">YVKVGDTVHQFDPLCEVQSDKATVTITSRYDGTIRALHFEPQDMCAVGQALVDIELASDTPETPKSIDSAPTTATSPIESTTEPISVVHADDSAKALATPAVRRIAAENKINLADVVGTGKDGRVLKEDILNFLSNKSSGFPPTKTIPKLPVSATQPAMKAPRPTVVPLGQDRKVQLSVIQRAMRTSMTESNSIPHFVLSDELDLYKLVEFRKQTLDWVQQKYGVKLTYLPFFIKAVSLALHEYPLLNAHTDEACENITYKASHNIGIAMDTPEGLLVPNIKSVEQLSVIQIAQELKRLQELGANGKLGPSDLKDGTITLSNIGSVSYTEFIGHCFTCNQSVVFLYCTLFQSLFCFAYAH</sequence>
<evidence type="ECO:0000259" key="9">
    <source>
        <dbReference type="PROSITE" id="PS50968"/>
    </source>
</evidence>
<evidence type="ECO:0000259" key="10">
    <source>
        <dbReference type="PROSITE" id="PS51826"/>
    </source>
</evidence>
<dbReference type="Gene3D" id="4.10.320.10">
    <property type="entry name" value="E3-binding domain"/>
    <property type="match status" value="1"/>
</dbReference>
<dbReference type="SUPFAM" id="SSF51230">
    <property type="entry name" value="Single hybrid motif"/>
    <property type="match status" value="1"/>
</dbReference>
<comment type="cofactor">
    <cofactor evidence="1 7">
        <name>(R)-lipoate</name>
        <dbReference type="ChEBI" id="CHEBI:83088"/>
    </cofactor>
</comment>
<evidence type="ECO:0000313" key="12">
    <source>
        <dbReference type="Proteomes" id="UP000728185"/>
    </source>
</evidence>
<keyword evidence="3 7" id="KW-0808">Transferase</keyword>
<evidence type="ECO:0000256" key="8">
    <source>
        <dbReference type="SAM" id="MobiDB-lite"/>
    </source>
</evidence>
<keyword evidence="11" id="KW-0670">Pyruvate</keyword>
<dbReference type="Pfam" id="PF02817">
    <property type="entry name" value="E3_binding"/>
    <property type="match status" value="1"/>
</dbReference>
<dbReference type="GO" id="GO:0016407">
    <property type="term" value="F:acetyltransferase activity"/>
    <property type="evidence" value="ECO:0007669"/>
    <property type="project" value="TreeGrafter"/>
</dbReference>
<dbReference type="OrthoDB" id="202158at2759"/>
<dbReference type="Gene3D" id="2.40.50.100">
    <property type="match status" value="1"/>
</dbReference>
<keyword evidence="12" id="KW-1185">Reference proteome</keyword>
<evidence type="ECO:0000256" key="3">
    <source>
        <dbReference type="ARBA" id="ARBA00022679"/>
    </source>
</evidence>
<feature type="region of interest" description="Disordered" evidence="8">
    <location>
        <begin position="60"/>
        <end position="80"/>
    </location>
</feature>
<evidence type="ECO:0000256" key="1">
    <source>
        <dbReference type="ARBA" id="ARBA00001938"/>
    </source>
</evidence>
<reference evidence="11" key="1">
    <citation type="submission" date="2019-05" db="EMBL/GenBank/DDBJ databases">
        <title>Annotation for the trematode Fasciolopsis buski.</title>
        <authorList>
            <person name="Choi Y.-J."/>
        </authorList>
    </citation>
    <scope>NUCLEOTIDE SEQUENCE</scope>
    <source>
        <strain evidence="11">HT</strain>
        <tissue evidence="11">Whole worm</tissue>
    </source>
</reference>
<dbReference type="InterPro" id="IPR004167">
    <property type="entry name" value="PSBD"/>
</dbReference>
<dbReference type="EC" id="2.3.1.-" evidence="7"/>
<dbReference type="Pfam" id="PF00364">
    <property type="entry name" value="Biotin_lipoyl"/>
    <property type="match status" value="1"/>
</dbReference>
<feature type="non-terminal residue" evidence="11">
    <location>
        <position position="360"/>
    </location>
</feature>
<dbReference type="EMBL" id="LUCM01007481">
    <property type="protein sequence ID" value="KAA0189872.1"/>
    <property type="molecule type" value="Genomic_DNA"/>
</dbReference>
<dbReference type="Proteomes" id="UP000728185">
    <property type="component" value="Unassembled WGS sequence"/>
</dbReference>
<dbReference type="InterPro" id="IPR023213">
    <property type="entry name" value="CAT-like_dom_sf"/>
</dbReference>
<dbReference type="SUPFAM" id="SSF47005">
    <property type="entry name" value="Peripheral subunit-binding domain of 2-oxo acid dehydrogenase complex"/>
    <property type="match status" value="1"/>
</dbReference>
<evidence type="ECO:0000256" key="4">
    <source>
        <dbReference type="ARBA" id="ARBA00022823"/>
    </source>
</evidence>
<dbReference type="PANTHER" id="PTHR43178">
    <property type="entry name" value="DIHYDROLIPOAMIDE ACETYLTRANSFERASE COMPONENT OF PYRUVATE DEHYDROGENASE COMPLEX"/>
    <property type="match status" value="1"/>
</dbReference>
<dbReference type="GO" id="GO:0005739">
    <property type="term" value="C:mitochondrion"/>
    <property type="evidence" value="ECO:0007669"/>
    <property type="project" value="TreeGrafter"/>
</dbReference>